<keyword evidence="3" id="KW-1185">Reference proteome</keyword>
<evidence type="ECO:0000313" key="3">
    <source>
        <dbReference type="Proteomes" id="UP001595616"/>
    </source>
</evidence>
<dbReference type="RefSeq" id="WP_379834620.1">
    <property type="nucleotide sequence ID" value="NZ_JBHRYQ010000001.1"/>
</dbReference>
<dbReference type="PANTHER" id="PTHR13847">
    <property type="entry name" value="SARCOSINE DEHYDROGENASE-RELATED"/>
    <property type="match status" value="1"/>
</dbReference>
<dbReference type="SUPFAM" id="SSF51905">
    <property type="entry name" value="FAD/NAD(P)-binding domain"/>
    <property type="match status" value="1"/>
</dbReference>
<gene>
    <name evidence="2" type="ORF">ACFOOI_02380</name>
</gene>
<reference evidence="3" key="1">
    <citation type="journal article" date="2019" name="Int. J. Syst. Evol. Microbiol.">
        <title>The Global Catalogue of Microorganisms (GCM) 10K type strain sequencing project: providing services to taxonomists for standard genome sequencing and annotation.</title>
        <authorList>
            <consortium name="The Broad Institute Genomics Platform"/>
            <consortium name="The Broad Institute Genome Sequencing Center for Infectious Disease"/>
            <person name="Wu L."/>
            <person name="Ma J."/>
        </authorList>
    </citation>
    <scope>NUCLEOTIDE SEQUENCE [LARGE SCALE GENOMIC DNA]</scope>
    <source>
        <strain evidence="3">CECT 7956</strain>
    </source>
</reference>
<dbReference type="Pfam" id="PF01266">
    <property type="entry name" value="DAO"/>
    <property type="match status" value="1"/>
</dbReference>
<dbReference type="InterPro" id="IPR006076">
    <property type="entry name" value="FAD-dep_OxRdtase"/>
</dbReference>
<dbReference type="Gene3D" id="3.30.9.10">
    <property type="entry name" value="D-Amino Acid Oxidase, subunit A, domain 2"/>
    <property type="match status" value="1"/>
</dbReference>
<dbReference type="PANTHER" id="PTHR13847:SF281">
    <property type="entry name" value="FAD DEPENDENT OXIDOREDUCTASE DOMAIN-CONTAINING PROTEIN"/>
    <property type="match status" value="1"/>
</dbReference>
<feature type="domain" description="FAD dependent oxidoreductase" evidence="1">
    <location>
        <begin position="15"/>
        <end position="369"/>
    </location>
</feature>
<protein>
    <submittedName>
        <fullName evidence="2">NAD(P)/FAD-dependent oxidoreductase</fullName>
        <ecNumber evidence="2">1.-.-.-</ecNumber>
    </submittedName>
</protein>
<proteinExistence type="predicted"/>
<comment type="caution">
    <text evidence="2">The sequence shown here is derived from an EMBL/GenBank/DDBJ whole genome shotgun (WGS) entry which is preliminary data.</text>
</comment>
<keyword evidence="2" id="KW-0560">Oxidoreductase</keyword>
<evidence type="ECO:0000313" key="2">
    <source>
        <dbReference type="EMBL" id="MFC3809487.1"/>
    </source>
</evidence>
<dbReference type="Proteomes" id="UP001595616">
    <property type="component" value="Unassembled WGS sequence"/>
</dbReference>
<dbReference type="EC" id="1.-.-.-" evidence="2"/>
<organism evidence="2 3">
    <name type="scientific">Lacihabitans lacunae</name>
    <dbReference type="NCBI Taxonomy" id="1028214"/>
    <lineage>
        <taxon>Bacteria</taxon>
        <taxon>Pseudomonadati</taxon>
        <taxon>Bacteroidota</taxon>
        <taxon>Cytophagia</taxon>
        <taxon>Cytophagales</taxon>
        <taxon>Leadbetterellaceae</taxon>
        <taxon>Lacihabitans</taxon>
    </lineage>
</organism>
<evidence type="ECO:0000259" key="1">
    <source>
        <dbReference type="Pfam" id="PF01266"/>
    </source>
</evidence>
<dbReference type="Gene3D" id="3.50.50.60">
    <property type="entry name" value="FAD/NAD(P)-binding domain"/>
    <property type="match status" value="1"/>
</dbReference>
<dbReference type="GO" id="GO:0016491">
    <property type="term" value="F:oxidoreductase activity"/>
    <property type="evidence" value="ECO:0007669"/>
    <property type="project" value="UniProtKB-KW"/>
</dbReference>
<accession>A0ABV7YTG1</accession>
<dbReference type="InterPro" id="IPR036188">
    <property type="entry name" value="FAD/NAD-bd_sf"/>
</dbReference>
<dbReference type="EMBL" id="JBHRYQ010000001">
    <property type="protein sequence ID" value="MFC3809487.1"/>
    <property type="molecule type" value="Genomic_DNA"/>
</dbReference>
<sequence>MLSYWEKDLYHQKYDHLIIGAGFNGLWLAYFLKTKSPNLKIAIVERGNLSQGASTKNAGFACFGSPSELVENIANIGLDQTFYWTEKRFKGIELIKKHFGNKIDYLPSGASELFGSKAEFETYNAQINELNKHLALITGKSENFFIDKNLSTTCGFKGLEYAISNTTEGAIHPAKLLHELYNFLVFNGVNIFKNCEVESFEEYTNEVLVKTNTLGELSAGYLNICTNAFTQKLLPELRIKPGRGQVLITEPINGFNWNRIFHMDKGFVYFRNVNDRILIGGARNMDFETETSFDFELNQTIQQHLEKILTNNILPEKAFKIEHRWTGIMAFTEDHIPISKMYSPRIALNVAMNGMGVALAPILANELAEKYLKT</sequence>
<name>A0ABV7YTG1_9BACT</name>